<dbReference type="GO" id="GO:0003677">
    <property type="term" value="F:DNA binding"/>
    <property type="evidence" value="ECO:0007669"/>
    <property type="project" value="UniProtKB-KW"/>
</dbReference>
<dbReference type="GO" id="GO:0006310">
    <property type="term" value="P:DNA recombination"/>
    <property type="evidence" value="ECO:0007669"/>
    <property type="project" value="UniProtKB-KW"/>
</dbReference>
<keyword evidence="2" id="KW-0238">DNA-binding</keyword>
<evidence type="ECO:0000256" key="1">
    <source>
        <dbReference type="ARBA" id="ARBA00008857"/>
    </source>
</evidence>
<dbReference type="InterPro" id="IPR010998">
    <property type="entry name" value="Integrase_recombinase_N"/>
</dbReference>
<evidence type="ECO:0000313" key="4">
    <source>
        <dbReference type="EMBL" id="DAG05742.1"/>
    </source>
</evidence>
<dbReference type="GO" id="GO:0015074">
    <property type="term" value="P:DNA integration"/>
    <property type="evidence" value="ECO:0007669"/>
    <property type="project" value="InterPro"/>
</dbReference>
<dbReference type="EMBL" id="BK016264">
    <property type="protein sequence ID" value="DAG05742.1"/>
    <property type="molecule type" value="Genomic_DNA"/>
</dbReference>
<comment type="similarity">
    <text evidence="1">Belongs to the 'phage' integrase family.</text>
</comment>
<dbReference type="InterPro" id="IPR013762">
    <property type="entry name" value="Integrase-like_cat_sf"/>
</dbReference>
<dbReference type="Gene3D" id="1.10.443.10">
    <property type="entry name" value="Intergrase catalytic core"/>
    <property type="match status" value="1"/>
</dbReference>
<dbReference type="Gene3D" id="1.10.150.130">
    <property type="match status" value="1"/>
</dbReference>
<reference evidence="4" key="1">
    <citation type="journal article" date="2021" name="Proc. Natl. Acad. Sci. U.S.A.">
        <title>A Catalog of Tens of Thousands of Viruses from Human Metagenomes Reveals Hidden Associations with Chronic Diseases.</title>
        <authorList>
            <person name="Tisza M.J."/>
            <person name="Buck C.B."/>
        </authorList>
    </citation>
    <scope>NUCLEOTIDE SEQUENCE</scope>
    <source>
        <strain evidence="4">Ctjbm8</strain>
    </source>
</reference>
<proteinExistence type="inferred from homology"/>
<dbReference type="SUPFAM" id="SSF56349">
    <property type="entry name" value="DNA breaking-rejoining enzymes"/>
    <property type="match status" value="1"/>
</dbReference>
<evidence type="ECO:0000256" key="2">
    <source>
        <dbReference type="ARBA" id="ARBA00023125"/>
    </source>
</evidence>
<keyword evidence="3" id="KW-0233">DNA recombination</keyword>
<organism evidence="4">
    <name type="scientific">Siphoviridae sp. ctjbm8</name>
    <dbReference type="NCBI Taxonomy" id="2825634"/>
    <lineage>
        <taxon>Viruses</taxon>
        <taxon>Duplodnaviria</taxon>
        <taxon>Heunggongvirae</taxon>
        <taxon>Uroviricota</taxon>
        <taxon>Caudoviricetes</taxon>
    </lineage>
</organism>
<accession>A0A8S5VGD0</accession>
<name>A0A8S5VGD0_9CAUD</name>
<dbReference type="InterPro" id="IPR011010">
    <property type="entry name" value="DNA_brk_join_enz"/>
</dbReference>
<protein>
    <submittedName>
        <fullName evidence="4">Integrase</fullName>
    </submittedName>
</protein>
<evidence type="ECO:0000256" key="3">
    <source>
        <dbReference type="ARBA" id="ARBA00023172"/>
    </source>
</evidence>
<sequence>MTKKQRRRVWGSVTEMRRGKKYVLRWMQNTPQGRRRKTKTVYGTYREACAELDRIHVEHADDAPVPTIAKAYETWLVPKMAAQVEAETLAPNTRDLVLRSWKNYVGPRWGAMPVDQLRAVELQDWLLTLPAATADTALLTLRKVYACVSTFIRLPLDPFAASVRYTMPTRKTRERSKRVYTLDEALGVLDALRGNPLEPAFILACFGSCRSGESLGVRTDEVLRWERGGTVLASADICRQMQQSGTEPVGALKTAKSARTVVILPQAADRLVEIAASRAAEGREWMCDRGDGLPMNRSICNDRWRKLCAARGIEHIPWSNLRNSWRTIAEVELRLPWDLIEMLMGHALPGVSGRHYIRPTAEQVVRAAFDALGIS</sequence>